<sequence length="500" mass="54841">MNRSSRPDAATQRPRVAIIGSGFGGLGAAVALKRAGFGDITILERATDIGGVWRDNTYPGAACDVQSYLYSFSFAPNNEWSQMFSPRSEIHDYLHAVARDHDLLRHLRLSCPVESARWDADAQLWRLTTPQGEIEAEHVVVATGALADPVIPQLPGIDSFTGAVFHSSRWDHDLDLAGKRVAVVGTGASTIQFVPAIQPIVDQLNVFQRTPAWIMPRHDRAISGREKAALRLLPPLHRLRRAAIYVKREFQILAFRNPALMKIAERTALKHLEAQVSDPDLRAKLTPAYRIGCKRILISNDYLPALDAPNADVVTAGIQEVVPDGIVDSTGVLHEADVIIFGTGFKTDGLPLTDRIHNADGTSMADAWGDSPRAYLGTMVTGFPNLYLMHGPNIGLGHTSVITMFEAQSRYLVDAIAHATQKNAATVEPTPQAQAEYVLTVDDLTKGTVWTSGGCTSWYLDKTGRNSNLWPGATFDYHRRTRRFKAADHSTRTPEEAVQA</sequence>
<protein>
    <submittedName>
        <fullName evidence="5">NAD(P)/FAD-dependent oxidoreductase</fullName>
    </submittedName>
</protein>
<organism evidence="5 6">
    <name type="scientific">Mycolicibacterium fluoranthenivorans</name>
    <dbReference type="NCBI Taxonomy" id="258505"/>
    <lineage>
        <taxon>Bacteria</taxon>
        <taxon>Bacillati</taxon>
        <taxon>Actinomycetota</taxon>
        <taxon>Actinomycetes</taxon>
        <taxon>Mycobacteriales</taxon>
        <taxon>Mycobacteriaceae</taxon>
        <taxon>Mycolicibacterium</taxon>
    </lineage>
</organism>
<evidence type="ECO:0000256" key="2">
    <source>
        <dbReference type="ARBA" id="ARBA00022630"/>
    </source>
</evidence>
<evidence type="ECO:0000256" key="3">
    <source>
        <dbReference type="ARBA" id="ARBA00022827"/>
    </source>
</evidence>
<name>A0A7G8P6U0_9MYCO</name>
<evidence type="ECO:0000313" key="6">
    <source>
        <dbReference type="Proteomes" id="UP000515498"/>
    </source>
</evidence>
<keyword evidence="2" id="KW-0285">Flavoprotein</keyword>
<accession>A0A7G8P6U0</accession>
<keyword evidence="3" id="KW-0274">FAD</keyword>
<evidence type="ECO:0000313" key="5">
    <source>
        <dbReference type="EMBL" id="QNJ90056.1"/>
    </source>
</evidence>
<dbReference type="InterPro" id="IPR036188">
    <property type="entry name" value="FAD/NAD-bd_sf"/>
</dbReference>
<dbReference type="EMBL" id="CP059894">
    <property type="protein sequence ID" value="QNJ90056.1"/>
    <property type="molecule type" value="Genomic_DNA"/>
</dbReference>
<dbReference type="InterPro" id="IPR020946">
    <property type="entry name" value="Flavin_mOase-like"/>
</dbReference>
<keyword evidence="4" id="KW-0560">Oxidoreductase</keyword>
<dbReference type="GO" id="GO:0050660">
    <property type="term" value="F:flavin adenine dinucleotide binding"/>
    <property type="evidence" value="ECO:0007669"/>
    <property type="project" value="InterPro"/>
</dbReference>
<dbReference type="PANTHER" id="PTHR42877">
    <property type="entry name" value="L-ORNITHINE N(5)-MONOOXYGENASE-RELATED"/>
    <property type="match status" value="1"/>
</dbReference>
<dbReference type="KEGG" id="mflu:HZU40_17275"/>
<dbReference type="PANTHER" id="PTHR42877:SF4">
    <property type="entry name" value="FAD_NAD(P)-BINDING DOMAIN-CONTAINING PROTEIN-RELATED"/>
    <property type="match status" value="1"/>
</dbReference>
<dbReference type="Gene3D" id="3.50.50.60">
    <property type="entry name" value="FAD/NAD(P)-binding domain"/>
    <property type="match status" value="2"/>
</dbReference>
<dbReference type="InterPro" id="IPR051209">
    <property type="entry name" value="FAD-bind_Monooxygenase_sf"/>
</dbReference>
<dbReference type="SUPFAM" id="SSF51905">
    <property type="entry name" value="FAD/NAD(P)-binding domain"/>
    <property type="match status" value="2"/>
</dbReference>
<dbReference type="PRINTS" id="PR00469">
    <property type="entry name" value="PNDRDTASEII"/>
</dbReference>
<proteinExistence type="inferred from homology"/>
<dbReference type="PRINTS" id="PR00368">
    <property type="entry name" value="FADPNR"/>
</dbReference>
<gene>
    <name evidence="5" type="ORF">HZU40_17275</name>
</gene>
<dbReference type="GO" id="GO:0050661">
    <property type="term" value="F:NADP binding"/>
    <property type="evidence" value="ECO:0007669"/>
    <property type="project" value="InterPro"/>
</dbReference>
<dbReference type="AlphaFoldDB" id="A0A7G8P6U0"/>
<dbReference type="GO" id="GO:0004499">
    <property type="term" value="F:N,N-dimethylaniline monooxygenase activity"/>
    <property type="evidence" value="ECO:0007669"/>
    <property type="project" value="InterPro"/>
</dbReference>
<comment type="similarity">
    <text evidence="1">Belongs to the FAD-binding monooxygenase family.</text>
</comment>
<dbReference type="Pfam" id="PF00743">
    <property type="entry name" value="FMO-like"/>
    <property type="match status" value="1"/>
</dbReference>
<dbReference type="Proteomes" id="UP000515498">
    <property type="component" value="Chromosome"/>
</dbReference>
<reference evidence="5 6" key="1">
    <citation type="submission" date="2020-07" db="EMBL/GenBank/DDBJ databases">
        <title>Draft genome sequence of four isobutane-metabolizing strains capable of cometabolically degrading diverse ether contaminants.</title>
        <authorList>
            <person name="Chen W."/>
            <person name="Faulkner N."/>
            <person name="Smith C."/>
            <person name="Hyman M."/>
        </authorList>
    </citation>
    <scope>NUCLEOTIDE SEQUENCE [LARGE SCALE GENOMIC DNA]</scope>
    <source>
        <strain evidence="5 6">2A</strain>
    </source>
</reference>
<evidence type="ECO:0000256" key="1">
    <source>
        <dbReference type="ARBA" id="ARBA00010139"/>
    </source>
</evidence>
<dbReference type="RefSeq" id="WP_187095206.1">
    <property type="nucleotide sequence ID" value="NZ_CP059894.1"/>
</dbReference>
<evidence type="ECO:0000256" key="4">
    <source>
        <dbReference type="ARBA" id="ARBA00023002"/>
    </source>
</evidence>